<evidence type="ECO:0000256" key="3">
    <source>
        <dbReference type="ARBA" id="ARBA00022729"/>
    </source>
</evidence>
<keyword evidence="7" id="KW-1185">Reference proteome</keyword>
<dbReference type="GO" id="GO:0042597">
    <property type="term" value="C:periplasmic space"/>
    <property type="evidence" value="ECO:0007669"/>
    <property type="project" value="UniProtKB-SubCell"/>
</dbReference>
<dbReference type="AlphaFoldDB" id="A0A1V4IL89"/>
<evidence type="ECO:0000256" key="1">
    <source>
        <dbReference type="ARBA" id="ARBA00004418"/>
    </source>
</evidence>
<dbReference type="Pfam" id="PF13416">
    <property type="entry name" value="SBP_bac_8"/>
    <property type="match status" value="1"/>
</dbReference>
<evidence type="ECO:0000256" key="5">
    <source>
        <dbReference type="PIRSR" id="PIRSR019574-1"/>
    </source>
</evidence>
<dbReference type="InterPro" id="IPR001188">
    <property type="entry name" value="Sperm_putr-bd"/>
</dbReference>
<organism evidence="6 7">
    <name type="scientific">Clostridium oryzae</name>
    <dbReference type="NCBI Taxonomy" id="1450648"/>
    <lineage>
        <taxon>Bacteria</taxon>
        <taxon>Bacillati</taxon>
        <taxon>Bacillota</taxon>
        <taxon>Clostridia</taxon>
        <taxon>Eubacteriales</taxon>
        <taxon>Clostridiaceae</taxon>
        <taxon>Clostridium</taxon>
    </lineage>
</organism>
<dbReference type="InterPro" id="IPR006059">
    <property type="entry name" value="SBP"/>
</dbReference>
<comment type="caution">
    <text evidence="6">The sequence shown here is derived from an EMBL/GenBank/DDBJ whole genome shotgun (WGS) entry which is preliminary data.</text>
</comment>
<sequence length="358" mass="40302">MLKSKYVSLFLSAILVVSTLSLYGCNSSKRSKSGDEKVLNVFTWANYIPDAVVKDFEKDTGIKVNYSPFSSNEEMLTKLQAVNGGQYDVIVCSDYIIQLMTKQKNVLLKPIIKSKIPNFKNVNPVYLKQYYDKTNRYSIPYVAGSEMIVYNSDKIKTPITSYKQLWNPSYKNSIALLDDERSVIGMALKVLGYGINETDPKKLDQAKKLLKKLKPNVKVFDADTPHKSLISGDCNIGVMYGSQASAAVKADPKFKIAYPKEGMNVSIDNFVIPIKAPHEKNAEKFINYMLSGKESSKASKIIEYLNTNTDAKKYMSKSYLNNKAVFIPEKLIKSAQHLVDVGSSNKTYDAIWTEFKQE</sequence>
<feature type="binding site" evidence="5">
    <location>
        <position position="95"/>
    </location>
    <ligand>
        <name>spermidine</name>
        <dbReference type="ChEBI" id="CHEBI:57834"/>
    </ligand>
</feature>
<dbReference type="OrthoDB" id="9769319at2"/>
<evidence type="ECO:0000256" key="4">
    <source>
        <dbReference type="ARBA" id="ARBA00022764"/>
    </source>
</evidence>
<dbReference type="STRING" id="1450648.CLORY_28140"/>
<evidence type="ECO:0000313" key="7">
    <source>
        <dbReference type="Proteomes" id="UP000190080"/>
    </source>
</evidence>
<protein>
    <submittedName>
        <fullName evidence="6">Spermidine/putrescine-binding periplasmic protein</fullName>
    </submittedName>
</protein>
<evidence type="ECO:0000313" key="6">
    <source>
        <dbReference type="EMBL" id="OPJ60505.1"/>
    </source>
</evidence>
<dbReference type="Proteomes" id="UP000190080">
    <property type="component" value="Unassembled WGS sequence"/>
</dbReference>
<dbReference type="PANTHER" id="PTHR30222:SF17">
    <property type="entry name" value="SPERMIDINE_PUTRESCINE-BINDING PERIPLASMIC PROTEIN"/>
    <property type="match status" value="1"/>
</dbReference>
<dbReference type="CDD" id="cd13590">
    <property type="entry name" value="PBP2_PotD_PotF_like"/>
    <property type="match status" value="1"/>
</dbReference>
<evidence type="ECO:0000256" key="2">
    <source>
        <dbReference type="ARBA" id="ARBA00022448"/>
    </source>
</evidence>
<accession>A0A1V4IL89</accession>
<keyword evidence="4" id="KW-0574">Periplasm</keyword>
<proteinExistence type="predicted"/>
<comment type="subcellular location">
    <subcellularLocation>
        <location evidence="1">Periplasm</location>
    </subcellularLocation>
</comment>
<dbReference type="GO" id="GO:0019808">
    <property type="term" value="F:polyamine binding"/>
    <property type="evidence" value="ECO:0007669"/>
    <property type="project" value="InterPro"/>
</dbReference>
<dbReference type="PROSITE" id="PS51257">
    <property type="entry name" value="PROKAR_LIPOPROTEIN"/>
    <property type="match status" value="1"/>
</dbReference>
<dbReference type="Gene3D" id="3.40.190.10">
    <property type="entry name" value="Periplasmic binding protein-like II"/>
    <property type="match status" value="2"/>
</dbReference>
<keyword evidence="3" id="KW-0732">Signal</keyword>
<dbReference type="PANTHER" id="PTHR30222">
    <property type="entry name" value="SPERMIDINE/PUTRESCINE-BINDING PERIPLASMIC PROTEIN"/>
    <property type="match status" value="1"/>
</dbReference>
<keyword evidence="2" id="KW-0813">Transport</keyword>
<dbReference type="PRINTS" id="PR00909">
    <property type="entry name" value="SPERMDNBNDNG"/>
</dbReference>
<dbReference type="GO" id="GO:0015846">
    <property type="term" value="P:polyamine transport"/>
    <property type="evidence" value="ECO:0007669"/>
    <property type="project" value="InterPro"/>
</dbReference>
<reference evidence="6 7" key="1">
    <citation type="submission" date="2017-03" db="EMBL/GenBank/DDBJ databases">
        <title>Genome sequence of Clostridium oryzae DSM 28571.</title>
        <authorList>
            <person name="Poehlein A."/>
            <person name="Daniel R."/>
        </authorList>
    </citation>
    <scope>NUCLEOTIDE SEQUENCE [LARGE SCALE GENOMIC DNA]</scope>
    <source>
        <strain evidence="6 7">DSM 28571</strain>
    </source>
</reference>
<dbReference type="SUPFAM" id="SSF53850">
    <property type="entry name" value="Periplasmic binding protein-like II"/>
    <property type="match status" value="1"/>
</dbReference>
<dbReference type="RefSeq" id="WP_079425527.1">
    <property type="nucleotide sequence ID" value="NZ_MZGV01000031.1"/>
</dbReference>
<dbReference type="EMBL" id="MZGV01000031">
    <property type="protein sequence ID" value="OPJ60505.1"/>
    <property type="molecule type" value="Genomic_DNA"/>
</dbReference>
<name>A0A1V4IL89_9CLOT</name>
<gene>
    <name evidence="6" type="primary">potD_2</name>
    <name evidence="6" type="ORF">CLORY_28140</name>
</gene>
<dbReference type="PIRSF" id="PIRSF019574">
    <property type="entry name" value="Periplasmic_polyamine_BP"/>
    <property type="match status" value="1"/>
</dbReference>